<dbReference type="InterPro" id="IPR057665">
    <property type="entry name" value="CEP192_PLK4_bind"/>
</dbReference>
<dbReference type="Pfam" id="PF22073">
    <property type="entry name" value="Cep192_D4"/>
    <property type="match status" value="1"/>
</dbReference>
<dbReference type="GO" id="GO:0000242">
    <property type="term" value="C:pericentriolar material"/>
    <property type="evidence" value="ECO:0007669"/>
    <property type="project" value="TreeGrafter"/>
</dbReference>
<evidence type="ECO:0000313" key="4">
    <source>
        <dbReference type="EMBL" id="PKU40456.1"/>
    </source>
</evidence>
<dbReference type="InterPro" id="IPR054085">
    <property type="entry name" value="Cep192-like_D1"/>
</dbReference>
<dbReference type="Pfam" id="PF25763">
    <property type="entry name" value="Aurora-A_bind_CEP192"/>
    <property type="match status" value="1"/>
</dbReference>
<feature type="region of interest" description="Disordered" evidence="1">
    <location>
        <begin position="875"/>
        <end position="901"/>
    </location>
</feature>
<evidence type="ECO:0000259" key="3">
    <source>
        <dbReference type="Pfam" id="PF22073"/>
    </source>
</evidence>
<name>A0A2I0U302_LIMLA</name>
<dbReference type="InterPro" id="IPR057662">
    <property type="entry name" value="CEP192_Aurora-A_bind"/>
</dbReference>
<dbReference type="Pfam" id="PF22060">
    <property type="entry name" value="Cep192_D1"/>
    <property type="match status" value="1"/>
</dbReference>
<dbReference type="GO" id="GO:0019901">
    <property type="term" value="F:protein kinase binding"/>
    <property type="evidence" value="ECO:0007669"/>
    <property type="project" value="TreeGrafter"/>
</dbReference>
<dbReference type="Proteomes" id="UP000233556">
    <property type="component" value="Unassembled WGS sequence"/>
</dbReference>
<dbReference type="InterPro" id="IPR039103">
    <property type="entry name" value="Spd-2/CEP192"/>
</dbReference>
<organism evidence="4 5">
    <name type="scientific">Limosa lapponica baueri</name>
    <dbReference type="NCBI Taxonomy" id="1758121"/>
    <lineage>
        <taxon>Eukaryota</taxon>
        <taxon>Metazoa</taxon>
        <taxon>Chordata</taxon>
        <taxon>Craniata</taxon>
        <taxon>Vertebrata</taxon>
        <taxon>Euteleostomi</taxon>
        <taxon>Archelosauria</taxon>
        <taxon>Archosauria</taxon>
        <taxon>Dinosauria</taxon>
        <taxon>Saurischia</taxon>
        <taxon>Theropoda</taxon>
        <taxon>Coelurosauria</taxon>
        <taxon>Aves</taxon>
        <taxon>Neognathae</taxon>
        <taxon>Neoaves</taxon>
        <taxon>Charadriiformes</taxon>
        <taxon>Scolopacidae</taxon>
        <taxon>Limosa</taxon>
    </lineage>
</organism>
<evidence type="ECO:0000313" key="5">
    <source>
        <dbReference type="Proteomes" id="UP000233556"/>
    </source>
</evidence>
<feature type="domain" description="Cep192-like" evidence="2">
    <location>
        <begin position="1334"/>
        <end position="1455"/>
    </location>
</feature>
<dbReference type="GO" id="GO:0005737">
    <property type="term" value="C:cytoplasm"/>
    <property type="evidence" value="ECO:0007669"/>
    <property type="project" value="TreeGrafter"/>
</dbReference>
<dbReference type="InterPro" id="IPR054090">
    <property type="entry name" value="Cep192_Spd-2-like_dom"/>
</dbReference>
<dbReference type="PANTHER" id="PTHR16029:SF11">
    <property type="entry name" value="CENTROSOMAL PROTEIN OF 192 KDA"/>
    <property type="match status" value="1"/>
</dbReference>
<proteinExistence type="predicted"/>
<feature type="region of interest" description="Disordered" evidence="1">
    <location>
        <begin position="926"/>
        <end position="980"/>
    </location>
</feature>
<dbReference type="GO" id="GO:0051298">
    <property type="term" value="P:centrosome duplication"/>
    <property type="evidence" value="ECO:0007669"/>
    <property type="project" value="InterPro"/>
</dbReference>
<feature type="domain" description="Cep192/Spd-2-like" evidence="3">
    <location>
        <begin position="1474"/>
        <end position="1568"/>
    </location>
</feature>
<gene>
    <name evidence="4" type="ORF">llap_9246</name>
</gene>
<evidence type="ECO:0000256" key="1">
    <source>
        <dbReference type="SAM" id="MobiDB-lite"/>
    </source>
</evidence>
<sequence>MGLCYFLDETISVRCCWTRADRVAKQSAILSNLCRMMEDFRNIADETFPSFLGHSLSSSASIVFENVTISSNPGLPVAASTVARNKTGCANRHSDMCASYLEGKYSPPSGSSHSSQSDPEPMGRFALSFRDDTEVATQVKEPQPTCVNLKESHSIYGEQDQNVTEHSKCSQDTLLEVLPLERLEDLSTGICVLPDSKNNKVIPPEPTEKLIEGEISSDHLSNSLSSFLENEKLSSLTSSEEDSTDDDIDDEEFFDNQLEAYFEQMIKPEMTRGGIDIQKLSECCMALKLSENGLFQENFQVPDTYQAVTGLDSGNTSDEDSQNQGIPGCPVQKEMLPRAVRQPNSVTTGDVLDSCTTADLRVDSMYLQCMGSHKTDVSDVPPQQEMQTSECQAAAPDAEVLHTARGLLGDCTTPKGVLSANAPQTDASECEVGLDDTYLSPTADSCENISLATTDKGDLPHSIVYQNEEGKWVTDLAYYTSFDEEQDLNLSEEDKINEFITGSEAAAMIAQDQEEFEKARKLVQVEKVDILSTSELADTSWKSANSCILPRTSDLDKDASYLRLSLGEFFGQRSEALGCLGGGSDVKRGGIHKEKFEDGLSNNSDSVLSISTIASAIANASSSADPSQLAAMMMALSKKSKSTRFLPGIVKETELCTNQVLSSNVENSTFDMEKYLKKTDENGHESEYESIVKHEASVQNLMLDTFLLGKDKNKDILAEDLINNHSNLQEIEKRFLNYFNEENDTQNFSTLSGIPNHKDVTANSVEYSEKLSNLVNSKHLQSVNADLRSDMLDTQTSPTGNEARTCGIPLAAKMEVAQKSSLAYQNSDLAGRCIREDTETVDQGTNAVPEPCNDLVERNTGNTLSLGNLKPAKQSSKYVSVSPTKAKSTQKLNNGEKKQSVKIEMRNKDASSACSGNVKHVTFEKLSPTSQNTTEHKPVQSECELQPLEDEQCSFRPSTSPLIHSSPSDTSGTAFSGSETDFTRTSHYQESSCKESVLPQSVYSSPSMSRLTYVSASESTLKNTAVIHNPEAYWTENASELSTTIIRASPTPSQEHTNENLEDHSCQRNRKEALLNIDQKSEENELAGLKRRLDGVLGEELSKEGFPKNEEQLSSVPSNTAANHKELDHVKSALPSKFCIFQPLSVKVDAQEVCRDPTSKAERQGLPSLNVLPVYPGLSTCMPFNQNSSGEQYVPISSFKSHVTTSESQAISSSVPTLLTGRSLATTPFAQQHLGNIPSTGNTVLSQFHGCNSAGFGLSAGLPCAGIPAGHVENPLVVGIPLGPHIGPGSLGAASLCNPHSTSWNKNILNVKSCTVQPLGAVGNEWELTKSSGIGHVKVPEELKFPNACCVGIASQTVLSIFNPTERWLQVSIGILSVSVNGEKMDPVKYQCLVFKNKAIVGPYSTNDLKILFLPCHSGIFQFILNVSSWPVSADAETIVQAEALASRVVLTAVAENPNLENAVAWRCFTFSKEPVDSSKELSLQMNAVSQIAAPSVVNHVIHASYDGQLQSIFGSEERLTSNWELKIRPKEDTNIYLVFAPTRVTCCFAKLEIKQLGIQSWPGIKFTSYDA</sequence>
<accession>A0A2I0U302</accession>
<reference evidence="5" key="1">
    <citation type="submission" date="2017-11" db="EMBL/GenBank/DDBJ databases">
        <authorList>
            <person name="Lima N.C."/>
            <person name="Parody-Merino A.M."/>
            <person name="Battley P.F."/>
            <person name="Fidler A.E."/>
            <person name="Prosdocimi F."/>
        </authorList>
    </citation>
    <scope>NUCLEOTIDE SEQUENCE [LARGE SCALE GENOMIC DNA]</scope>
</reference>
<dbReference type="GO" id="GO:0005814">
    <property type="term" value="C:centriole"/>
    <property type="evidence" value="ECO:0007669"/>
    <property type="project" value="TreeGrafter"/>
</dbReference>
<dbReference type="GO" id="GO:0071539">
    <property type="term" value="P:protein localization to centrosome"/>
    <property type="evidence" value="ECO:0007669"/>
    <property type="project" value="InterPro"/>
</dbReference>
<dbReference type="Pfam" id="PF25765">
    <property type="entry name" value="PLK4_bind_CEP192"/>
    <property type="match status" value="1"/>
</dbReference>
<dbReference type="GO" id="GO:0090222">
    <property type="term" value="P:centrosome-templated microtubule nucleation"/>
    <property type="evidence" value="ECO:0007669"/>
    <property type="project" value="InterPro"/>
</dbReference>
<feature type="compositionally biased region" description="Polar residues" evidence="1">
    <location>
        <begin position="955"/>
        <end position="980"/>
    </location>
</feature>
<reference evidence="5" key="2">
    <citation type="submission" date="2017-12" db="EMBL/GenBank/DDBJ databases">
        <title>Genome sequence of the Bar-tailed Godwit (Limosa lapponica baueri).</title>
        <authorList>
            <person name="Lima N.C.B."/>
            <person name="Parody-Merino A.M."/>
            <person name="Battley P.F."/>
            <person name="Fidler A.E."/>
            <person name="Prosdocimi F."/>
        </authorList>
    </citation>
    <scope>NUCLEOTIDE SEQUENCE [LARGE SCALE GENOMIC DNA]</scope>
</reference>
<protein>
    <recommendedName>
        <fullName evidence="6">Centrosomal protein of 192 kDa</fullName>
    </recommendedName>
</protein>
<feature type="compositionally biased region" description="Polar residues" evidence="1">
    <location>
        <begin position="875"/>
        <end position="893"/>
    </location>
</feature>
<dbReference type="GO" id="GO:0090307">
    <property type="term" value="P:mitotic spindle assembly"/>
    <property type="evidence" value="ECO:0007669"/>
    <property type="project" value="TreeGrafter"/>
</dbReference>
<dbReference type="PANTHER" id="PTHR16029">
    <property type="entry name" value="CENTROSOMAL PROTEIN OF 192 KDA"/>
    <property type="match status" value="1"/>
</dbReference>
<keyword evidence="5" id="KW-1185">Reference proteome</keyword>
<evidence type="ECO:0000259" key="2">
    <source>
        <dbReference type="Pfam" id="PF22060"/>
    </source>
</evidence>
<dbReference type="OrthoDB" id="67059at2759"/>
<evidence type="ECO:0008006" key="6">
    <source>
        <dbReference type="Google" id="ProtNLM"/>
    </source>
</evidence>
<dbReference type="EMBL" id="KZ506268">
    <property type="protein sequence ID" value="PKU40456.1"/>
    <property type="molecule type" value="Genomic_DNA"/>
</dbReference>